<dbReference type="Proteomes" id="UP000283255">
    <property type="component" value="Unassembled WGS sequence"/>
</dbReference>
<protein>
    <submittedName>
        <fullName evidence="3">CesD/SycD/LcrH family type III secretion system chaperone</fullName>
    </submittedName>
</protein>
<dbReference type="EMBL" id="QZCH01000014">
    <property type="protein sequence ID" value="RJG42768.1"/>
    <property type="molecule type" value="Genomic_DNA"/>
</dbReference>
<gene>
    <name evidence="3" type="ORF">D1Z90_11810</name>
</gene>
<evidence type="ECO:0000256" key="2">
    <source>
        <dbReference type="ARBA" id="ARBA00023186"/>
    </source>
</evidence>
<organism evidence="3 4">
    <name type="scientific">Motilimonas pumila</name>
    <dbReference type="NCBI Taxonomy" id="2303987"/>
    <lineage>
        <taxon>Bacteria</taxon>
        <taxon>Pseudomonadati</taxon>
        <taxon>Pseudomonadota</taxon>
        <taxon>Gammaproteobacteria</taxon>
        <taxon>Alteromonadales</taxon>
        <taxon>Alteromonadales genera incertae sedis</taxon>
        <taxon>Motilimonas</taxon>
    </lineage>
</organism>
<reference evidence="3 4" key="2">
    <citation type="submission" date="2019-01" db="EMBL/GenBank/DDBJ databases">
        <title>Motilimonas pumilus sp. nov., isolated from the gut of sea cucumber (Apostichopus japonicus).</title>
        <authorList>
            <person name="Wang F.-Q."/>
            <person name="Ren L.-H."/>
            <person name="Lin Y.-W."/>
            <person name="Sun G.-H."/>
            <person name="Du Z.-J."/>
            <person name="Zhao J.-X."/>
            <person name="Liu X.-J."/>
            <person name="Liu L.-J."/>
        </authorList>
    </citation>
    <scope>NUCLEOTIDE SEQUENCE [LARGE SCALE GENOMIC DNA]</scope>
    <source>
        <strain evidence="3 4">PLHSC7-2</strain>
    </source>
</reference>
<sequence>MSEQLNPALIDNEQMKAFIDKGGVIHELLDVTDDELDSIYMVAYNLYQSCRYDDAEKLFQLLVTYNHYNISYYLGLGGCRQAKEKYQEAADTYSIAVLFDADDPRLPFHAGECHLALNDLKSAESGFYAAAMRAGEIPEYQELKAKAEGLLKLVQTKQADQEASNEHK</sequence>
<dbReference type="PRINTS" id="PR01595">
    <property type="entry name" value="SYCDCHAPRONE"/>
</dbReference>
<dbReference type="Gene3D" id="1.25.40.10">
    <property type="entry name" value="Tetratricopeptide repeat domain"/>
    <property type="match status" value="1"/>
</dbReference>
<comment type="caution">
    <text evidence="3">The sequence shown here is derived from an EMBL/GenBank/DDBJ whole genome shotgun (WGS) entry which is preliminary data.</text>
</comment>
<accession>A0A418YE39</accession>
<dbReference type="RefSeq" id="WP_119910969.1">
    <property type="nucleotide sequence ID" value="NZ_QZCH01000014.1"/>
</dbReference>
<evidence type="ECO:0000313" key="4">
    <source>
        <dbReference type="Proteomes" id="UP000283255"/>
    </source>
</evidence>
<keyword evidence="2" id="KW-0143">Chaperone</keyword>
<dbReference type="InterPro" id="IPR011990">
    <property type="entry name" value="TPR-like_helical_dom_sf"/>
</dbReference>
<dbReference type="AlphaFoldDB" id="A0A418YE39"/>
<dbReference type="Pfam" id="PF07720">
    <property type="entry name" value="TPR_3"/>
    <property type="match status" value="1"/>
</dbReference>
<proteinExistence type="inferred from homology"/>
<dbReference type="InterPro" id="IPR016379">
    <property type="entry name" value="T3SS_Ca_resp_chp_LcrH/SycD_sub"/>
</dbReference>
<evidence type="ECO:0000256" key="1">
    <source>
        <dbReference type="ARBA" id="ARBA00010244"/>
    </source>
</evidence>
<reference evidence="3 4" key="1">
    <citation type="submission" date="2018-09" db="EMBL/GenBank/DDBJ databases">
        <authorList>
            <person name="Wang F."/>
        </authorList>
    </citation>
    <scope>NUCLEOTIDE SEQUENCE [LARGE SCALE GENOMIC DNA]</scope>
    <source>
        <strain evidence="3 4">PLHSC7-2</strain>
    </source>
</reference>
<name>A0A418YE39_9GAMM</name>
<dbReference type="NCBIfam" id="TIGR02552">
    <property type="entry name" value="LcrH_SycD"/>
    <property type="match status" value="1"/>
</dbReference>
<dbReference type="InterPro" id="IPR011716">
    <property type="entry name" value="TPR-3"/>
</dbReference>
<keyword evidence="4" id="KW-1185">Reference proteome</keyword>
<dbReference type="SUPFAM" id="SSF48452">
    <property type="entry name" value="TPR-like"/>
    <property type="match status" value="1"/>
</dbReference>
<comment type="similarity">
    <text evidence="1">Belongs to the LcrH/SycD chaperone family.</text>
</comment>
<evidence type="ECO:0000313" key="3">
    <source>
        <dbReference type="EMBL" id="RJG42768.1"/>
    </source>
</evidence>
<dbReference type="PIRSF" id="PIRSF003165">
    <property type="entry name" value="Chaperone_SicA"/>
    <property type="match status" value="1"/>
</dbReference>
<dbReference type="InterPro" id="IPR005415">
    <property type="entry name" value="T3SS_Ca_resp_chp_LcrH/SycD"/>
</dbReference>
<dbReference type="OrthoDB" id="8591320at2"/>